<proteinExistence type="predicted"/>
<gene>
    <name evidence="3" type="ORF">BDD14_5231</name>
    <name evidence="2" type="ORF">BDD14_6097</name>
</gene>
<evidence type="ECO:0000313" key="4">
    <source>
        <dbReference type="Proteomes" id="UP000292958"/>
    </source>
</evidence>
<feature type="transmembrane region" description="Helical" evidence="1">
    <location>
        <begin position="7"/>
        <end position="26"/>
    </location>
</feature>
<keyword evidence="4" id="KW-1185">Reference proteome</keyword>
<accession>A0A4Q7Z090</accession>
<feature type="transmembrane region" description="Helical" evidence="1">
    <location>
        <begin position="32"/>
        <end position="59"/>
    </location>
</feature>
<reference evidence="3 4" key="1">
    <citation type="submission" date="2019-02" db="EMBL/GenBank/DDBJ databases">
        <title>Genomic Encyclopedia of Archaeal and Bacterial Type Strains, Phase II (KMG-II): from individual species to whole genera.</title>
        <authorList>
            <person name="Goeker M."/>
        </authorList>
    </citation>
    <scope>NUCLEOTIDE SEQUENCE [LARGE SCALE GENOMIC DNA]</scope>
    <source>
        <strain evidence="3 4">DSM 18101</strain>
    </source>
</reference>
<evidence type="ECO:0000256" key="1">
    <source>
        <dbReference type="SAM" id="Phobius"/>
    </source>
</evidence>
<dbReference type="EMBL" id="SHKW01000003">
    <property type="protein sequence ID" value="RZU35322.1"/>
    <property type="molecule type" value="Genomic_DNA"/>
</dbReference>
<keyword evidence="1" id="KW-0812">Transmembrane</keyword>
<keyword evidence="1" id="KW-0472">Membrane</keyword>
<sequence length="93" mass="10386">MGKRTTWLGIAISVTALDAAVVTYYGGLVWRAFAVVIWSKLLLLLLAAVWATTLLHIWVHSCSQLRQAKRERRVVVSIPVNDLLSELAEEIDV</sequence>
<evidence type="ECO:0000313" key="2">
    <source>
        <dbReference type="EMBL" id="RZU35322.1"/>
    </source>
</evidence>
<dbReference type="Proteomes" id="UP000292958">
    <property type="component" value="Unassembled WGS sequence"/>
</dbReference>
<name>A0A4Q7Z090_9BACT</name>
<dbReference type="AlphaFoldDB" id="A0A4Q7Z090"/>
<dbReference type="EMBL" id="SHKW01000001">
    <property type="protein sequence ID" value="RZU43560.1"/>
    <property type="molecule type" value="Genomic_DNA"/>
</dbReference>
<dbReference type="RefSeq" id="WP_130422210.1">
    <property type="nucleotide sequence ID" value="NZ_SHKW01000001.1"/>
</dbReference>
<evidence type="ECO:0000313" key="3">
    <source>
        <dbReference type="EMBL" id="RZU43560.1"/>
    </source>
</evidence>
<keyword evidence="1" id="KW-1133">Transmembrane helix</keyword>
<comment type="caution">
    <text evidence="3">The sequence shown here is derived from an EMBL/GenBank/DDBJ whole genome shotgun (WGS) entry which is preliminary data.</text>
</comment>
<protein>
    <submittedName>
        <fullName evidence="3">Uncharacterized protein</fullName>
    </submittedName>
</protein>
<organism evidence="3 4">
    <name type="scientific">Edaphobacter modestus</name>
    <dbReference type="NCBI Taxonomy" id="388466"/>
    <lineage>
        <taxon>Bacteria</taxon>
        <taxon>Pseudomonadati</taxon>
        <taxon>Acidobacteriota</taxon>
        <taxon>Terriglobia</taxon>
        <taxon>Terriglobales</taxon>
        <taxon>Acidobacteriaceae</taxon>
        <taxon>Edaphobacter</taxon>
    </lineage>
</organism>